<proteinExistence type="predicted"/>
<dbReference type="EMBL" id="SXEU01000002">
    <property type="protein sequence ID" value="NFV15769.1"/>
    <property type="molecule type" value="Genomic_DNA"/>
</dbReference>
<organism evidence="1">
    <name type="scientific">Clostridium botulinum</name>
    <dbReference type="NCBI Taxonomy" id="1491"/>
    <lineage>
        <taxon>Bacteria</taxon>
        <taxon>Bacillati</taxon>
        <taxon>Bacillota</taxon>
        <taxon>Clostridia</taxon>
        <taxon>Eubacteriales</taxon>
        <taxon>Clostridiaceae</taxon>
        <taxon>Clostridium</taxon>
    </lineage>
</organism>
<protein>
    <submittedName>
        <fullName evidence="1">Uncharacterized protein</fullName>
    </submittedName>
</protein>
<dbReference type="AlphaFoldDB" id="A0A6G4HR23"/>
<sequence>MGLIGFIRIFEHASKKDEIIMKDNYIEFNINILENFHKYYFEYFLFRYNIYKRESAKVDRYLLIARKEEKFLDATK</sequence>
<comment type="caution">
    <text evidence="1">The sequence shown here is derived from an EMBL/GenBank/DDBJ whole genome shotgun (WGS) entry which is preliminary data.</text>
</comment>
<dbReference type="RefSeq" id="WP_061311799.1">
    <property type="nucleotide sequence ID" value="NZ_CP013843.1"/>
</dbReference>
<reference evidence="1" key="1">
    <citation type="submission" date="2019-04" db="EMBL/GenBank/DDBJ databases">
        <title>Genome sequencing of Clostridium botulinum Groups I-IV and Clostridium butyricum.</title>
        <authorList>
            <person name="Brunt J."/>
            <person name="Van Vliet A.H.M."/>
            <person name="Stringer S.C."/>
            <person name="Carter A.T."/>
            <person name="Peck M.W."/>
        </authorList>
    </citation>
    <scope>NUCLEOTIDE SEQUENCE</scope>
    <source>
        <strain evidence="1">751/1</strain>
    </source>
</reference>
<name>A0A6G4HR23_CLOBO</name>
<gene>
    <name evidence="1" type="ORF">FDG29_06280</name>
</gene>
<accession>A0A6G4HR23</accession>
<evidence type="ECO:0000313" key="1">
    <source>
        <dbReference type="EMBL" id="NFV15769.1"/>
    </source>
</evidence>